<evidence type="ECO:0000313" key="2">
    <source>
        <dbReference type="EMBL" id="OAD78400.1"/>
    </source>
</evidence>
<reference evidence="3" key="1">
    <citation type="submission" date="2015-06" db="EMBL/GenBank/DDBJ databases">
        <title>Expansion of signal transduction pathways in fungi by whole-genome duplication.</title>
        <authorList>
            <consortium name="DOE Joint Genome Institute"/>
            <person name="Corrochano L.M."/>
            <person name="Kuo A."/>
            <person name="Marcet-Houben M."/>
            <person name="Polaino S."/>
            <person name="Salamov A."/>
            <person name="Villalobos J.M."/>
            <person name="Alvarez M.I."/>
            <person name="Avalos J."/>
            <person name="Benito E.P."/>
            <person name="Benoit I."/>
            <person name="Burger G."/>
            <person name="Camino L.P."/>
            <person name="Canovas D."/>
            <person name="Cerda-Olmedo E."/>
            <person name="Cheng J.-F."/>
            <person name="Dominguez A."/>
            <person name="Elias M."/>
            <person name="Eslava A.P."/>
            <person name="Glaser F."/>
            <person name="Grimwood J."/>
            <person name="Gutierrez G."/>
            <person name="Heitman J."/>
            <person name="Henrissat B."/>
            <person name="Iturriaga E.A."/>
            <person name="Lang B.F."/>
            <person name="Lavin J.L."/>
            <person name="Lee S."/>
            <person name="Li W."/>
            <person name="Lindquist E."/>
            <person name="Lopez-Garcia S."/>
            <person name="Luque E.M."/>
            <person name="Marcos A.T."/>
            <person name="Martin J."/>
            <person name="McCluskey K."/>
            <person name="Medina H.R."/>
            <person name="Miralles-Duran A."/>
            <person name="Miyazaki A."/>
            <person name="Munoz-Torres E."/>
            <person name="Oguiza J.A."/>
            <person name="Ohm R."/>
            <person name="Olmedo M."/>
            <person name="Orejas M."/>
            <person name="Ortiz-Castellanos L."/>
            <person name="Pisabarro A.G."/>
            <person name="Rodriguez-Romero J."/>
            <person name="Ruiz-Herrera J."/>
            <person name="Ruiz-Vazquez R."/>
            <person name="Sanz C."/>
            <person name="Schackwitz W."/>
            <person name="Schmutz J."/>
            <person name="Shahriari M."/>
            <person name="Shelest E."/>
            <person name="Silva-Franco F."/>
            <person name="Soanes D."/>
            <person name="Syed K."/>
            <person name="Tagua V.G."/>
            <person name="Talbot N.J."/>
            <person name="Thon M."/>
            <person name="De vries R.P."/>
            <person name="Wiebenga A."/>
            <person name="Yadav J.S."/>
            <person name="Braun E.L."/>
            <person name="Baker S."/>
            <person name="Garre V."/>
            <person name="Horwitz B."/>
            <person name="Torres-Martinez S."/>
            <person name="Idnurm A."/>
            <person name="Herrera-Estrella A."/>
            <person name="Gabaldon T."/>
            <person name="Grigoriev I.V."/>
        </authorList>
    </citation>
    <scope>NUCLEOTIDE SEQUENCE [LARGE SCALE GENOMIC DNA]</scope>
    <source>
        <strain evidence="3">NRRL 1555(-)</strain>
    </source>
</reference>
<accession>A0A163EFT0</accession>
<dbReference type="VEuPathDB" id="FungiDB:PHYBLDRAFT_163517"/>
<dbReference type="AlphaFoldDB" id="A0A163EFT0"/>
<gene>
    <name evidence="2" type="ORF">PHYBLDRAFT_163517</name>
</gene>
<keyword evidence="3" id="KW-1185">Reference proteome</keyword>
<evidence type="ECO:0000313" key="3">
    <source>
        <dbReference type="Proteomes" id="UP000077315"/>
    </source>
</evidence>
<feature type="region of interest" description="Disordered" evidence="1">
    <location>
        <begin position="129"/>
        <end position="156"/>
    </location>
</feature>
<dbReference type="OrthoDB" id="10557344at2759"/>
<feature type="compositionally biased region" description="Low complexity" evidence="1">
    <location>
        <begin position="24"/>
        <end position="42"/>
    </location>
</feature>
<feature type="compositionally biased region" description="Polar residues" evidence="1">
    <location>
        <begin position="43"/>
        <end position="56"/>
    </location>
</feature>
<feature type="compositionally biased region" description="Acidic residues" evidence="1">
    <location>
        <begin position="129"/>
        <end position="141"/>
    </location>
</feature>
<dbReference type="EMBL" id="KV440973">
    <property type="protein sequence ID" value="OAD78400.1"/>
    <property type="molecule type" value="Genomic_DNA"/>
</dbReference>
<dbReference type="InParanoid" id="A0A163EFT0"/>
<proteinExistence type="predicted"/>
<protein>
    <submittedName>
        <fullName evidence="2">Uncharacterized protein</fullName>
    </submittedName>
</protein>
<name>A0A163EFT0_PHYB8</name>
<dbReference type="Proteomes" id="UP000077315">
    <property type="component" value="Unassembled WGS sequence"/>
</dbReference>
<evidence type="ECO:0000256" key="1">
    <source>
        <dbReference type="SAM" id="MobiDB-lite"/>
    </source>
</evidence>
<organism evidence="2 3">
    <name type="scientific">Phycomyces blakesleeanus (strain ATCC 8743b / DSM 1359 / FGSC 10004 / NBRC 33097 / NRRL 1555)</name>
    <dbReference type="NCBI Taxonomy" id="763407"/>
    <lineage>
        <taxon>Eukaryota</taxon>
        <taxon>Fungi</taxon>
        <taxon>Fungi incertae sedis</taxon>
        <taxon>Mucoromycota</taxon>
        <taxon>Mucoromycotina</taxon>
        <taxon>Mucoromycetes</taxon>
        <taxon>Mucorales</taxon>
        <taxon>Phycomycetaceae</taxon>
        <taxon>Phycomyces</taxon>
    </lineage>
</organism>
<dbReference type="RefSeq" id="XP_018296440.1">
    <property type="nucleotide sequence ID" value="XM_018434809.1"/>
</dbReference>
<feature type="region of interest" description="Disordered" evidence="1">
    <location>
        <begin position="1"/>
        <end position="56"/>
    </location>
</feature>
<dbReference type="GeneID" id="28995715"/>
<feature type="compositionally biased region" description="Low complexity" evidence="1">
    <location>
        <begin position="144"/>
        <end position="156"/>
    </location>
</feature>
<sequence length="156" mass="16982">MTESRARSHLPTPTKTLGQYAFFDDTPTTTAPTTTSDSITSSVNRHSPVTIPKPSSQMASIVSSPLVVIPTRPPRKLSYPMQLPDFVVGSIPHYVPVPWPNSMTHAPMTPDFITSLEKRAFLSRANSFSEDDDGAVFDMEDPTVSVSPSSSFLSPQ</sequence>